<sequence>MPKYPKGVSVRETNVEGSEAKAVFSVMGMTCSACAGSVEKAVKRLPGIREAVVDVLINKAKFCSTPVSLT</sequence>
<organism evidence="3 4">
    <name type="scientific">Populus tomentosa</name>
    <name type="common">Chinese white poplar</name>
    <dbReference type="NCBI Taxonomy" id="118781"/>
    <lineage>
        <taxon>Eukaryota</taxon>
        <taxon>Viridiplantae</taxon>
        <taxon>Streptophyta</taxon>
        <taxon>Embryophyta</taxon>
        <taxon>Tracheophyta</taxon>
        <taxon>Spermatophyta</taxon>
        <taxon>Magnoliopsida</taxon>
        <taxon>eudicotyledons</taxon>
        <taxon>Gunneridae</taxon>
        <taxon>Pentapetalae</taxon>
        <taxon>rosids</taxon>
        <taxon>fabids</taxon>
        <taxon>Malpighiales</taxon>
        <taxon>Salicaceae</taxon>
        <taxon>Saliceae</taxon>
        <taxon>Populus</taxon>
    </lineage>
</organism>
<dbReference type="InterPro" id="IPR017969">
    <property type="entry name" value="Heavy-metal-associated_CS"/>
</dbReference>
<dbReference type="OrthoDB" id="432719at2759"/>
<dbReference type="InterPro" id="IPR006121">
    <property type="entry name" value="HMA_dom"/>
</dbReference>
<evidence type="ECO:0000259" key="2">
    <source>
        <dbReference type="PROSITE" id="PS50846"/>
    </source>
</evidence>
<protein>
    <recommendedName>
        <fullName evidence="2">HMA domain-containing protein</fullName>
    </recommendedName>
</protein>
<dbReference type="Gene3D" id="3.30.70.100">
    <property type="match status" value="1"/>
</dbReference>
<dbReference type="Proteomes" id="UP000886885">
    <property type="component" value="Unassembled WGS sequence"/>
</dbReference>
<dbReference type="SUPFAM" id="SSF55008">
    <property type="entry name" value="HMA, heavy metal-associated domain"/>
    <property type="match status" value="1"/>
</dbReference>
<name>A0A8X7XRF7_POPTO</name>
<dbReference type="GO" id="GO:0046872">
    <property type="term" value="F:metal ion binding"/>
    <property type="evidence" value="ECO:0007669"/>
    <property type="project" value="UniProtKB-KW"/>
</dbReference>
<accession>A0A8X7XRF7</accession>
<keyword evidence="4" id="KW-1185">Reference proteome</keyword>
<dbReference type="EMBL" id="JAAWWB010000061">
    <property type="protein sequence ID" value="KAG6737186.1"/>
    <property type="molecule type" value="Genomic_DNA"/>
</dbReference>
<dbReference type="Pfam" id="PF00403">
    <property type="entry name" value="HMA"/>
    <property type="match status" value="1"/>
</dbReference>
<dbReference type="PANTHER" id="PTHR46594:SF4">
    <property type="entry name" value="P-TYPE CATION-TRANSPORTING ATPASE"/>
    <property type="match status" value="1"/>
</dbReference>
<dbReference type="InterPro" id="IPR036163">
    <property type="entry name" value="HMA_dom_sf"/>
</dbReference>
<comment type="caution">
    <text evidence="3">The sequence shown here is derived from an EMBL/GenBank/DDBJ whole genome shotgun (WGS) entry which is preliminary data.</text>
</comment>
<proteinExistence type="predicted"/>
<reference evidence="3" key="1">
    <citation type="journal article" date="2020" name="bioRxiv">
        <title>Hybrid origin of Populus tomentosa Carr. identified through genome sequencing and phylogenomic analysis.</title>
        <authorList>
            <person name="An X."/>
            <person name="Gao K."/>
            <person name="Chen Z."/>
            <person name="Li J."/>
            <person name="Yang X."/>
            <person name="Yang X."/>
            <person name="Zhou J."/>
            <person name="Guo T."/>
            <person name="Zhao T."/>
            <person name="Huang S."/>
            <person name="Miao D."/>
            <person name="Khan W.U."/>
            <person name="Rao P."/>
            <person name="Ye M."/>
            <person name="Lei B."/>
            <person name="Liao W."/>
            <person name="Wang J."/>
            <person name="Ji L."/>
            <person name="Li Y."/>
            <person name="Guo B."/>
            <person name="Mustafa N.S."/>
            <person name="Li S."/>
            <person name="Yun Q."/>
            <person name="Keller S.R."/>
            <person name="Mao J."/>
            <person name="Zhang R."/>
            <person name="Strauss S.H."/>
        </authorList>
    </citation>
    <scope>NUCLEOTIDE SEQUENCE</scope>
    <source>
        <strain evidence="3">GM15</strain>
        <tissue evidence="3">Leaf</tissue>
    </source>
</reference>
<dbReference type="PROSITE" id="PS50846">
    <property type="entry name" value="HMA_2"/>
    <property type="match status" value="1"/>
</dbReference>
<gene>
    <name evidence="3" type="ORF">POTOM_059770</name>
</gene>
<evidence type="ECO:0000256" key="1">
    <source>
        <dbReference type="ARBA" id="ARBA00022723"/>
    </source>
</evidence>
<feature type="domain" description="HMA" evidence="2">
    <location>
        <begin position="20"/>
        <end position="70"/>
    </location>
</feature>
<dbReference type="PROSITE" id="PS01047">
    <property type="entry name" value="HMA_1"/>
    <property type="match status" value="1"/>
</dbReference>
<dbReference type="AlphaFoldDB" id="A0A8X7XRF7"/>
<evidence type="ECO:0000313" key="3">
    <source>
        <dbReference type="EMBL" id="KAG6737186.1"/>
    </source>
</evidence>
<dbReference type="CDD" id="cd00371">
    <property type="entry name" value="HMA"/>
    <property type="match status" value="1"/>
</dbReference>
<keyword evidence="1" id="KW-0479">Metal-binding</keyword>
<evidence type="ECO:0000313" key="4">
    <source>
        <dbReference type="Proteomes" id="UP000886885"/>
    </source>
</evidence>
<dbReference type="PANTHER" id="PTHR46594">
    <property type="entry name" value="P-TYPE CATION-TRANSPORTING ATPASE"/>
    <property type="match status" value="1"/>
</dbReference>